<keyword evidence="3" id="KW-1185">Reference proteome</keyword>
<sequence>MLNIVIVLAICTAPLAALYWRHYRTHIACRRYCKSNANLEGKTAIITGASSGIGKATALDLARRGAQVILGCCDLQQAQDAAEEIKVRTGNSKVVVRHLDLASLQSVREFARKTIESEERLDILVNNAGVPDVGNENLFTKDNFHLVFGINYFGHFLLTNLLLDLLKKSAPSRVITVASIAHSWETVPLDLTREDLSYKAGDTTVDVGRRPGASQDRARVLYPHLRTYGQSKLAGILFSRELARRLESTGVTSVTVHPGFVNTPIWQYFKCNLSMAVLYYTMWPIMWFLMIDEEAGAQTTLHCALDETVAKLPGRFFANCAVAQTSELARDDEQAQRLWDISCQATGIEERSN</sequence>
<accession>A0A8B7YYA1</accession>
<reference evidence="4" key="1">
    <citation type="submission" date="2025-08" db="UniProtKB">
        <authorList>
            <consortium name="RefSeq"/>
        </authorList>
    </citation>
    <scope>IDENTIFICATION</scope>
</reference>
<dbReference type="KEGG" id="aplc:110982244"/>
<evidence type="ECO:0000256" key="1">
    <source>
        <dbReference type="ARBA" id="ARBA00023002"/>
    </source>
</evidence>
<dbReference type="PRINTS" id="PR00080">
    <property type="entry name" value="SDRFAMILY"/>
</dbReference>
<dbReference type="PANTHER" id="PTHR43157">
    <property type="entry name" value="PHOSPHATIDYLINOSITOL-GLYCAN BIOSYNTHESIS CLASS F PROTEIN-RELATED"/>
    <property type="match status" value="1"/>
</dbReference>
<comment type="similarity">
    <text evidence="2">Belongs to the short-chain dehydrogenases/reductases (SDR) family.</text>
</comment>
<dbReference type="SUPFAM" id="SSF51735">
    <property type="entry name" value="NAD(P)-binding Rossmann-fold domains"/>
    <property type="match status" value="1"/>
</dbReference>
<evidence type="ECO:0000313" key="3">
    <source>
        <dbReference type="Proteomes" id="UP000694845"/>
    </source>
</evidence>
<dbReference type="OMA" id="HYRTHIA"/>
<protein>
    <submittedName>
        <fullName evidence="4">Retinol dehydrogenase 11-like</fullName>
    </submittedName>
</protein>
<gene>
    <name evidence="4" type="primary">LOC110982244</name>
</gene>
<dbReference type="Pfam" id="PF00106">
    <property type="entry name" value="adh_short"/>
    <property type="match status" value="2"/>
</dbReference>
<organism evidence="3 4">
    <name type="scientific">Acanthaster planci</name>
    <name type="common">Crown-of-thorns starfish</name>
    <dbReference type="NCBI Taxonomy" id="133434"/>
    <lineage>
        <taxon>Eukaryota</taxon>
        <taxon>Metazoa</taxon>
        <taxon>Echinodermata</taxon>
        <taxon>Eleutherozoa</taxon>
        <taxon>Asterozoa</taxon>
        <taxon>Asteroidea</taxon>
        <taxon>Valvatacea</taxon>
        <taxon>Valvatida</taxon>
        <taxon>Acanthasteridae</taxon>
        <taxon>Acanthaster</taxon>
    </lineage>
</organism>
<dbReference type="InterPro" id="IPR036291">
    <property type="entry name" value="NAD(P)-bd_dom_sf"/>
</dbReference>
<dbReference type="GO" id="GO:0016491">
    <property type="term" value="F:oxidoreductase activity"/>
    <property type="evidence" value="ECO:0007669"/>
    <property type="project" value="UniProtKB-KW"/>
</dbReference>
<dbReference type="PRINTS" id="PR00081">
    <property type="entry name" value="GDHRDH"/>
</dbReference>
<proteinExistence type="inferred from homology"/>
<dbReference type="GeneID" id="110982244"/>
<dbReference type="Gene3D" id="3.40.50.720">
    <property type="entry name" value="NAD(P)-binding Rossmann-like Domain"/>
    <property type="match status" value="1"/>
</dbReference>
<dbReference type="RefSeq" id="XP_022096231.1">
    <property type="nucleotide sequence ID" value="XM_022240539.1"/>
</dbReference>
<evidence type="ECO:0000313" key="4">
    <source>
        <dbReference type="RefSeq" id="XP_022096231.1"/>
    </source>
</evidence>
<evidence type="ECO:0000256" key="2">
    <source>
        <dbReference type="RuleBase" id="RU000363"/>
    </source>
</evidence>
<dbReference type="PANTHER" id="PTHR43157:SF31">
    <property type="entry name" value="PHOSPHATIDYLINOSITOL-GLYCAN BIOSYNTHESIS CLASS F PROTEIN"/>
    <property type="match status" value="1"/>
</dbReference>
<dbReference type="InterPro" id="IPR002347">
    <property type="entry name" value="SDR_fam"/>
</dbReference>
<dbReference type="Proteomes" id="UP000694845">
    <property type="component" value="Unplaced"/>
</dbReference>
<dbReference type="AlphaFoldDB" id="A0A8B7YYA1"/>
<dbReference type="OrthoDB" id="191139at2759"/>
<keyword evidence="1" id="KW-0560">Oxidoreductase</keyword>
<name>A0A8B7YYA1_ACAPL</name>